<gene>
    <name evidence="2" type="ORF">CI109_106676</name>
</gene>
<keyword evidence="3" id="KW-1185">Reference proteome</keyword>
<feature type="compositionally biased region" description="Polar residues" evidence="1">
    <location>
        <begin position="137"/>
        <end position="147"/>
    </location>
</feature>
<dbReference type="PANTHER" id="PTHR38645">
    <property type="entry name" value="CHROMOSOME 9, WHOLE GENOME SHOTGUN SEQUENCE"/>
    <property type="match status" value="1"/>
</dbReference>
<evidence type="ECO:0000313" key="2">
    <source>
        <dbReference type="EMBL" id="WWD22185.1"/>
    </source>
</evidence>
<feature type="region of interest" description="Disordered" evidence="1">
    <location>
        <begin position="243"/>
        <end position="268"/>
    </location>
</feature>
<dbReference type="Proteomes" id="UP000322225">
    <property type="component" value="Chromosome 12"/>
</dbReference>
<feature type="compositionally biased region" description="Low complexity" evidence="1">
    <location>
        <begin position="185"/>
        <end position="201"/>
    </location>
</feature>
<organism evidence="2 3">
    <name type="scientific">Kwoniella shandongensis</name>
    <dbReference type="NCBI Taxonomy" id="1734106"/>
    <lineage>
        <taxon>Eukaryota</taxon>
        <taxon>Fungi</taxon>
        <taxon>Dikarya</taxon>
        <taxon>Basidiomycota</taxon>
        <taxon>Agaricomycotina</taxon>
        <taxon>Tremellomycetes</taxon>
        <taxon>Tremellales</taxon>
        <taxon>Cryptococcaceae</taxon>
        <taxon>Kwoniella</taxon>
    </lineage>
</organism>
<protein>
    <submittedName>
        <fullName evidence="2">Uncharacterized protein</fullName>
    </submittedName>
</protein>
<feature type="compositionally biased region" description="Basic and acidic residues" evidence="1">
    <location>
        <begin position="371"/>
        <end position="391"/>
    </location>
</feature>
<dbReference type="RefSeq" id="XP_031858172.1">
    <property type="nucleotide sequence ID" value="XM_032007534.1"/>
</dbReference>
<feature type="region of interest" description="Disordered" evidence="1">
    <location>
        <begin position="320"/>
        <end position="405"/>
    </location>
</feature>
<evidence type="ECO:0000256" key="1">
    <source>
        <dbReference type="SAM" id="MobiDB-lite"/>
    </source>
</evidence>
<name>A0A5M6BQS1_9TREE</name>
<feature type="compositionally biased region" description="Polar residues" evidence="1">
    <location>
        <begin position="112"/>
        <end position="121"/>
    </location>
</feature>
<reference evidence="2" key="1">
    <citation type="submission" date="2017-08" db="EMBL/GenBank/DDBJ databases">
        <authorList>
            <person name="Cuomo C."/>
            <person name="Billmyre B."/>
            <person name="Heitman J."/>
        </authorList>
    </citation>
    <scope>NUCLEOTIDE SEQUENCE</scope>
    <source>
        <strain evidence="2">CBS 12478</strain>
    </source>
</reference>
<feature type="compositionally biased region" description="Low complexity" evidence="1">
    <location>
        <begin position="122"/>
        <end position="134"/>
    </location>
</feature>
<proteinExistence type="predicted"/>
<dbReference type="OrthoDB" id="21418at2759"/>
<dbReference type="GeneID" id="43591705"/>
<dbReference type="EMBL" id="CP144062">
    <property type="protein sequence ID" value="WWD22185.1"/>
    <property type="molecule type" value="Genomic_DNA"/>
</dbReference>
<dbReference type="PANTHER" id="PTHR38645:SF1">
    <property type="entry name" value="YALI0F12243P"/>
    <property type="match status" value="1"/>
</dbReference>
<feature type="region of interest" description="Disordered" evidence="1">
    <location>
        <begin position="100"/>
        <end position="203"/>
    </location>
</feature>
<sequence>MDLSNLSSTLPPGLADAERDMGDKFRAAALSITNLYKSSLSYTKQAFNVGYSSALTDVLSTVQSSIGAGQDAEQTLSRLMDWAEARQAAISAFAADEVDDPVPPSLARPRPNVQTRPNMSHLSAPARPASAPLPEHIQQQPISTSNPVAGPSSGRGFSEAAKLQSRELMGEGSPDGAGPVVGGLSASTSNSTPNTSIESSTYQPTPAGIMSSSPLCSPSNRHQILNPSSLSKPAKAFPIRYSQAQRGESSTSPSMPFPSSANTPSSMPTSTTFNPVIPHAGVPFVSFTNSSGDGVVPAQNYQTGAKRPLVMDNMMMDVEEAPNSVGPTGPQTTVTPGSTNTPPTGQGGGGGGGGRGGRASKRRSLGTGLGKNEDVEGSEKDRDRERGERERRRGGRRHGAGAGGV</sequence>
<accession>A0A5M6BQS1</accession>
<feature type="compositionally biased region" description="Low complexity" evidence="1">
    <location>
        <begin position="249"/>
        <end position="260"/>
    </location>
</feature>
<reference evidence="2" key="2">
    <citation type="submission" date="2024-01" db="EMBL/GenBank/DDBJ databases">
        <title>Comparative genomics of Cryptococcus and Kwoniella reveals pathogenesis evolution and contrasting modes of karyotype evolution via chromosome fusion or intercentromeric recombination.</title>
        <authorList>
            <person name="Coelho M.A."/>
            <person name="David-Palma M."/>
            <person name="Shea T."/>
            <person name="Bowers K."/>
            <person name="McGinley-Smith S."/>
            <person name="Mohammad A.W."/>
            <person name="Gnirke A."/>
            <person name="Yurkov A.M."/>
            <person name="Nowrousian M."/>
            <person name="Sun S."/>
            <person name="Cuomo C.A."/>
            <person name="Heitman J."/>
        </authorList>
    </citation>
    <scope>NUCLEOTIDE SEQUENCE</scope>
    <source>
        <strain evidence="2">CBS 12478</strain>
    </source>
</reference>
<feature type="compositionally biased region" description="Low complexity" evidence="1">
    <location>
        <begin position="324"/>
        <end position="344"/>
    </location>
</feature>
<evidence type="ECO:0000313" key="3">
    <source>
        <dbReference type="Proteomes" id="UP000322225"/>
    </source>
</evidence>
<feature type="compositionally biased region" description="Gly residues" evidence="1">
    <location>
        <begin position="345"/>
        <end position="357"/>
    </location>
</feature>
<dbReference type="AlphaFoldDB" id="A0A5M6BQS1"/>
<dbReference type="KEGG" id="ksn:43591705"/>